<keyword evidence="2" id="KW-0479">Metal-binding</keyword>
<dbReference type="RefSeq" id="WP_184748414.1">
    <property type="nucleotide sequence ID" value="NZ_JACHGJ010000010.1"/>
</dbReference>
<dbReference type="Gene3D" id="3.10.310.20">
    <property type="entry name" value="DHHA2 domain"/>
    <property type="match status" value="1"/>
</dbReference>
<evidence type="ECO:0000313" key="6">
    <source>
        <dbReference type="EMBL" id="MBB6482180.1"/>
    </source>
</evidence>
<keyword evidence="3 6" id="KW-0378">Hydrolase</keyword>
<keyword evidence="4" id="KW-0464">Manganese</keyword>
<dbReference type="Pfam" id="PF02833">
    <property type="entry name" value="DHHA2"/>
    <property type="match status" value="1"/>
</dbReference>
<dbReference type="SUPFAM" id="SSF64182">
    <property type="entry name" value="DHH phosphoesterases"/>
    <property type="match status" value="1"/>
</dbReference>
<dbReference type="Pfam" id="PF01368">
    <property type="entry name" value="DHH"/>
    <property type="match status" value="1"/>
</dbReference>
<organism evidence="6 7">
    <name type="scientific">Spirochaeta isovalerica</name>
    <dbReference type="NCBI Taxonomy" id="150"/>
    <lineage>
        <taxon>Bacteria</taxon>
        <taxon>Pseudomonadati</taxon>
        <taxon>Spirochaetota</taxon>
        <taxon>Spirochaetia</taxon>
        <taxon>Spirochaetales</taxon>
        <taxon>Spirochaetaceae</taxon>
        <taxon>Spirochaeta</taxon>
    </lineage>
</organism>
<accession>A0A841RGN4</accession>
<reference evidence="6 7" key="1">
    <citation type="submission" date="2020-08" db="EMBL/GenBank/DDBJ databases">
        <title>Genomic Encyclopedia of Type Strains, Phase IV (KMG-IV): sequencing the most valuable type-strain genomes for metagenomic binning, comparative biology and taxonomic classification.</title>
        <authorList>
            <person name="Goeker M."/>
        </authorList>
    </citation>
    <scope>NUCLEOTIDE SEQUENCE [LARGE SCALE GENOMIC DNA]</scope>
    <source>
        <strain evidence="6 7">DSM 2461</strain>
    </source>
</reference>
<evidence type="ECO:0000256" key="4">
    <source>
        <dbReference type="ARBA" id="ARBA00023211"/>
    </source>
</evidence>
<dbReference type="GO" id="GO:0046872">
    <property type="term" value="F:metal ion binding"/>
    <property type="evidence" value="ECO:0007669"/>
    <property type="project" value="UniProtKB-KW"/>
</dbReference>
<feature type="domain" description="DHHA2" evidence="5">
    <location>
        <begin position="216"/>
        <end position="360"/>
    </location>
</feature>
<dbReference type="InterPro" id="IPR001667">
    <property type="entry name" value="DDH_dom"/>
</dbReference>
<evidence type="ECO:0000256" key="3">
    <source>
        <dbReference type="ARBA" id="ARBA00022801"/>
    </source>
</evidence>
<dbReference type="InterPro" id="IPR038222">
    <property type="entry name" value="DHHA2_dom_sf"/>
</dbReference>
<dbReference type="InterPro" id="IPR004097">
    <property type="entry name" value="DHHA2"/>
</dbReference>
<dbReference type="EC" id="3.6.1.11" evidence="6"/>
<keyword evidence="7" id="KW-1185">Reference proteome</keyword>
<evidence type="ECO:0000259" key="5">
    <source>
        <dbReference type="SMART" id="SM01131"/>
    </source>
</evidence>
<dbReference type="Proteomes" id="UP000587760">
    <property type="component" value="Unassembled WGS sequence"/>
</dbReference>
<proteinExistence type="predicted"/>
<dbReference type="InterPro" id="IPR038763">
    <property type="entry name" value="DHH_sf"/>
</dbReference>
<dbReference type="GO" id="GO:0004309">
    <property type="term" value="F:exopolyphosphatase activity"/>
    <property type="evidence" value="ECO:0007669"/>
    <property type="project" value="UniProtKB-EC"/>
</dbReference>
<gene>
    <name evidence="6" type="ORF">HNR50_003869</name>
</gene>
<evidence type="ECO:0000256" key="2">
    <source>
        <dbReference type="ARBA" id="ARBA00022723"/>
    </source>
</evidence>
<dbReference type="AlphaFoldDB" id="A0A841RGN4"/>
<dbReference type="EMBL" id="JACHGJ010000010">
    <property type="protein sequence ID" value="MBB6482180.1"/>
    <property type="molecule type" value="Genomic_DNA"/>
</dbReference>
<comment type="cofactor">
    <cofactor evidence="1">
        <name>Mn(2+)</name>
        <dbReference type="ChEBI" id="CHEBI:29035"/>
    </cofactor>
</comment>
<comment type="caution">
    <text evidence="6">The sequence shown here is derived from an EMBL/GenBank/DDBJ whole genome shotgun (WGS) entry which is preliminary data.</text>
</comment>
<protein>
    <submittedName>
        <fullName evidence="6">Exopolyphosphatase</fullName>
        <ecNumber evidence="6">3.6.1.11</ecNumber>
    </submittedName>
</protein>
<dbReference type="PANTHER" id="PTHR12112">
    <property type="entry name" value="BNIP - RELATED"/>
    <property type="match status" value="1"/>
</dbReference>
<dbReference type="PANTHER" id="PTHR12112:SF39">
    <property type="entry name" value="EG:152A3.5 PROTEIN (FBGN0003116_PN PROTEIN)"/>
    <property type="match status" value="1"/>
</dbReference>
<dbReference type="Gene3D" id="3.90.1640.10">
    <property type="entry name" value="inorganic pyrophosphatase (n-terminal core)"/>
    <property type="match status" value="1"/>
</dbReference>
<dbReference type="GO" id="GO:0005737">
    <property type="term" value="C:cytoplasm"/>
    <property type="evidence" value="ECO:0007669"/>
    <property type="project" value="InterPro"/>
</dbReference>
<dbReference type="SMART" id="SM01131">
    <property type="entry name" value="DHHA2"/>
    <property type="match status" value="1"/>
</dbReference>
<evidence type="ECO:0000256" key="1">
    <source>
        <dbReference type="ARBA" id="ARBA00001936"/>
    </source>
</evidence>
<evidence type="ECO:0000313" key="7">
    <source>
        <dbReference type="Proteomes" id="UP000587760"/>
    </source>
</evidence>
<name>A0A841RGN4_9SPIO</name>
<sequence>MSNNFKTYLKNIKNDLSYDKPMTVVVGNEAADLDSMATAVLYAYYLKSLDGAVNSVPLINIPRADFKLRTEAVYLFDAAGIDSDELIFAEDLDLKRLNDKDLLSLILVDHNKLSTAHSEFLNCITGILDHHADEKQYPEGIFTDIRPVGSASTLVGELFIKNAEETVSGPVGTLILGTILLDTVNLDPDAGRVTDADSAVAEKIMAITGLDRKELFDKLQFEKFNVSSLGSYDLLRKDYKEWQMGSVKCGIGSVLLPVEDWIAKDPGIVSACEKYLKERELDVLFAMNAFTNPEFTRQIVVYIPDEDLRRKTIDFLEASDLGLSEIDSTSVEGSEKCAFYNQANLGISRKKLQPIIKDFFEK</sequence>